<name>A0A840QSR6_9BACI</name>
<evidence type="ECO:0000313" key="3">
    <source>
        <dbReference type="EMBL" id="MBB5174331.1"/>
    </source>
</evidence>
<keyword evidence="4" id="KW-1185">Reference proteome</keyword>
<dbReference type="RefSeq" id="WP_184664759.1">
    <property type="nucleotide sequence ID" value="NZ_JACHHB010000012.1"/>
</dbReference>
<dbReference type="Proteomes" id="UP000551878">
    <property type="component" value="Unassembled WGS sequence"/>
</dbReference>
<dbReference type="PROSITE" id="PS51257">
    <property type="entry name" value="PROKAR_LIPOPROTEIN"/>
    <property type="match status" value="1"/>
</dbReference>
<feature type="domain" description="Intracellular proteinase inhibitor BsuPI" evidence="2">
    <location>
        <begin position="55"/>
        <end position="141"/>
    </location>
</feature>
<sequence>MIKKLSLSVSILLLLLFLASCAPSDTDEELPLEDEEAIMENENMRFIMSQSITGSKWLVTLRLENKSDIEKTLLFPTGQQFDVRVLDDNKDEVYRFSEGKVFTQVVIEEVVAPGDYLEWEHSTEVDQLAGADQVEAFLTATELNGEALDEYAFFLSQSFAGK</sequence>
<dbReference type="Gene3D" id="2.60.40.2360">
    <property type="entry name" value="Intracellular proteinase inhibitor BsuPI"/>
    <property type="match status" value="1"/>
</dbReference>
<evidence type="ECO:0000256" key="1">
    <source>
        <dbReference type="SAM" id="SignalP"/>
    </source>
</evidence>
<dbReference type="EMBL" id="JACHHB010000012">
    <property type="protein sequence ID" value="MBB5174331.1"/>
    <property type="molecule type" value="Genomic_DNA"/>
</dbReference>
<dbReference type="InterPro" id="IPR020481">
    <property type="entry name" value="Intracell_prot_inh_BsuPI"/>
</dbReference>
<protein>
    <recommendedName>
        <fullName evidence="2">Intracellular proteinase inhibitor BsuPI domain-containing protein</fullName>
    </recommendedName>
</protein>
<comment type="caution">
    <text evidence="3">The sequence shown here is derived from an EMBL/GenBank/DDBJ whole genome shotgun (WGS) entry which is preliminary data.</text>
</comment>
<evidence type="ECO:0000259" key="2">
    <source>
        <dbReference type="Pfam" id="PF12690"/>
    </source>
</evidence>
<accession>A0A840QSR6</accession>
<dbReference type="AlphaFoldDB" id="A0A840QSR6"/>
<evidence type="ECO:0000313" key="4">
    <source>
        <dbReference type="Proteomes" id="UP000551878"/>
    </source>
</evidence>
<reference evidence="3 4" key="1">
    <citation type="submission" date="2020-08" db="EMBL/GenBank/DDBJ databases">
        <title>Genomic Encyclopedia of Type Strains, Phase IV (KMG-IV): sequencing the most valuable type-strain genomes for metagenomic binning, comparative biology and taxonomic classification.</title>
        <authorList>
            <person name="Goeker M."/>
        </authorList>
    </citation>
    <scope>NUCLEOTIDE SEQUENCE [LARGE SCALE GENOMIC DNA]</scope>
    <source>
        <strain evidence="3 4">DSM 24696</strain>
    </source>
</reference>
<feature type="chain" id="PRO_5038971781" description="Intracellular proteinase inhibitor BsuPI domain-containing protein" evidence="1">
    <location>
        <begin position="23"/>
        <end position="162"/>
    </location>
</feature>
<dbReference type="InterPro" id="IPR038144">
    <property type="entry name" value="IPI"/>
</dbReference>
<dbReference type="Pfam" id="PF12690">
    <property type="entry name" value="BsuPI"/>
    <property type="match status" value="1"/>
</dbReference>
<proteinExistence type="predicted"/>
<keyword evidence="1" id="KW-0732">Signal</keyword>
<gene>
    <name evidence="3" type="ORF">HNQ41_002546</name>
</gene>
<organism evidence="3 4">
    <name type="scientific">Texcoconibacillus texcoconensis</name>
    <dbReference type="NCBI Taxonomy" id="1095777"/>
    <lineage>
        <taxon>Bacteria</taxon>
        <taxon>Bacillati</taxon>
        <taxon>Bacillota</taxon>
        <taxon>Bacilli</taxon>
        <taxon>Bacillales</taxon>
        <taxon>Bacillaceae</taxon>
        <taxon>Texcoconibacillus</taxon>
    </lineage>
</organism>
<feature type="signal peptide" evidence="1">
    <location>
        <begin position="1"/>
        <end position="22"/>
    </location>
</feature>